<evidence type="ECO:0000259" key="15">
    <source>
        <dbReference type="PROSITE" id="PS50885"/>
    </source>
</evidence>
<dbReference type="Proteomes" id="UP000283469">
    <property type="component" value="Unassembled WGS sequence"/>
</dbReference>
<dbReference type="InterPro" id="IPR005467">
    <property type="entry name" value="His_kinase_dom"/>
</dbReference>
<dbReference type="SUPFAM" id="SSF47384">
    <property type="entry name" value="Homodimeric domain of signal transducing histidine kinase"/>
    <property type="match status" value="1"/>
</dbReference>
<dbReference type="Pfam" id="PF00512">
    <property type="entry name" value="HisKA"/>
    <property type="match status" value="1"/>
</dbReference>
<dbReference type="InterPro" id="IPR004358">
    <property type="entry name" value="Sig_transdc_His_kin-like_C"/>
</dbReference>
<evidence type="ECO:0000313" key="17">
    <source>
        <dbReference type="Proteomes" id="UP000283469"/>
    </source>
</evidence>
<evidence type="ECO:0000256" key="13">
    <source>
        <dbReference type="SAM" id="Phobius"/>
    </source>
</evidence>
<keyword evidence="11" id="KW-0902">Two-component regulatory system</keyword>
<name>A0A418YLL4_9SPHN</name>
<evidence type="ECO:0000256" key="2">
    <source>
        <dbReference type="ARBA" id="ARBA00004141"/>
    </source>
</evidence>
<feature type="transmembrane region" description="Helical" evidence="13">
    <location>
        <begin position="143"/>
        <end position="166"/>
    </location>
</feature>
<keyword evidence="17" id="KW-1185">Reference proteome</keyword>
<comment type="caution">
    <text evidence="16">The sequence shown here is derived from an EMBL/GenBank/DDBJ whole genome shotgun (WGS) entry which is preliminary data.</text>
</comment>
<keyword evidence="12 13" id="KW-0472">Membrane</keyword>
<dbReference type="CDD" id="cd00082">
    <property type="entry name" value="HisKA"/>
    <property type="match status" value="1"/>
</dbReference>
<dbReference type="SMART" id="SM00388">
    <property type="entry name" value="HisKA"/>
    <property type="match status" value="1"/>
</dbReference>
<evidence type="ECO:0000256" key="6">
    <source>
        <dbReference type="ARBA" id="ARBA00022692"/>
    </source>
</evidence>
<dbReference type="InterPro" id="IPR013727">
    <property type="entry name" value="2CSK_N"/>
</dbReference>
<protein>
    <recommendedName>
        <fullName evidence="3">histidine kinase</fullName>
        <ecNumber evidence="3">2.7.13.3</ecNumber>
    </recommendedName>
</protein>
<dbReference type="PANTHER" id="PTHR45436:SF14">
    <property type="entry name" value="SENSOR PROTEIN QSEC"/>
    <property type="match status" value="1"/>
</dbReference>
<comment type="catalytic activity">
    <reaction evidence="1">
        <text>ATP + protein L-histidine = ADP + protein N-phospho-L-histidine.</text>
        <dbReference type="EC" id="2.7.13.3"/>
    </reaction>
</comment>
<evidence type="ECO:0000256" key="1">
    <source>
        <dbReference type="ARBA" id="ARBA00000085"/>
    </source>
</evidence>
<dbReference type="InterPro" id="IPR050428">
    <property type="entry name" value="TCS_sensor_his_kinase"/>
</dbReference>
<dbReference type="Pfam" id="PF08521">
    <property type="entry name" value="2CSK_N"/>
    <property type="match status" value="1"/>
</dbReference>
<comment type="subcellular location">
    <subcellularLocation>
        <location evidence="2">Membrane</location>
        <topology evidence="2">Multi-pass membrane protein</topology>
    </subcellularLocation>
</comment>
<dbReference type="InterPro" id="IPR036890">
    <property type="entry name" value="HATPase_C_sf"/>
</dbReference>
<evidence type="ECO:0000256" key="7">
    <source>
        <dbReference type="ARBA" id="ARBA00022741"/>
    </source>
</evidence>
<proteinExistence type="predicted"/>
<feature type="domain" description="Histidine kinase" evidence="14">
    <location>
        <begin position="227"/>
        <end position="437"/>
    </location>
</feature>
<dbReference type="Gene3D" id="3.30.565.10">
    <property type="entry name" value="Histidine kinase-like ATPase, C-terminal domain"/>
    <property type="match status" value="1"/>
</dbReference>
<dbReference type="PANTHER" id="PTHR45436">
    <property type="entry name" value="SENSOR HISTIDINE KINASE YKOH"/>
    <property type="match status" value="1"/>
</dbReference>
<evidence type="ECO:0000259" key="14">
    <source>
        <dbReference type="PROSITE" id="PS50109"/>
    </source>
</evidence>
<dbReference type="InterPro" id="IPR003594">
    <property type="entry name" value="HATPase_dom"/>
</dbReference>
<dbReference type="GO" id="GO:0005886">
    <property type="term" value="C:plasma membrane"/>
    <property type="evidence" value="ECO:0007669"/>
    <property type="project" value="TreeGrafter"/>
</dbReference>
<gene>
    <name evidence="16" type="ORF">D0Z70_22305</name>
</gene>
<dbReference type="PRINTS" id="PR00344">
    <property type="entry name" value="BCTRLSENSOR"/>
</dbReference>
<dbReference type="Gene3D" id="1.10.287.130">
    <property type="match status" value="1"/>
</dbReference>
<dbReference type="Pfam" id="PF02518">
    <property type="entry name" value="HATPase_c"/>
    <property type="match status" value="1"/>
</dbReference>
<evidence type="ECO:0000313" key="16">
    <source>
        <dbReference type="EMBL" id="RJG51995.1"/>
    </source>
</evidence>
<evidence type="ECO:0000256" key="4">
    <source>
        <dbReference type="ARBA" id="ARBA00022553"/>
    </source>
</evidence>
<organism evidence="16 17">
    <name type="scientific">Sphingobium terrigena</name>
    <dbReference type="NCBI Taxonomy" id="2304063"/>
    <lineage>
        <taxon>Bacteria</taxon>
        <taxon>Pseudomonadati</taxon>
        <taxon>Pseudomonadota</taxon>
        <taxon>Alphaproteobacteria</taxon>
        <taxon>Sphingomonadales</taxon>
        <taxon>Sphingomonadaceae</taxon>
        <taxon>Sphingobium</taxon>
    </lineage>
</organism>
<dbReference type="InterPro" id="IPR003660">
    <property type="entry name" value="HAMP_dom"/>
</dbReference>
<dbReference type="SUPFAM" id="SSF55874">
    <property type="entry name" value="ATPase domain of HSP90 chaperone/DNA topoisomerase II/histidine kinase"/>
    <property type="match status" value="1"/>
</dbReference>
<evidence type="ECO:0000256" key="12">
    <source>
        <dbReference type="ARBA" id="ARBA00023136"/>
    </source>
</evidence>
<evidence type="ECO:0000256" key="8">
    <source>
        <dbReference type="ARBA" id="ARBA00022777"/>
    </source>
</evidence>
<evidence type="ECO:0000256" key="9">
    <source>
        <dbReference type="ARBA" id="ARBA00022840"/>
    </source>
</evidence>
<dbReference type="EC" id="2.7.13.3" evidence="3"/>
<reference evidence="16 17" key="1">
    <citation type="submission" date="2018-08" db="EMBL/GenBank/DDBJ databases">
        <title>Sphingobium sp. EO9.</title>
        <authorList>
            <person name="Park Y."/>
            <person name="Kim K.H."/>
            <person name="Jeon C.O."/>
        </authorList>
    </citation>
    <scope>NUCLEOTIDE SEQUENCE [LARGE SCALE GENOMIC DNA]</scope>
    <source>
        <strain evidence="16 17">EO9</strain>
    </source>
</reference>
<evidence type="ECO:0000256" key="10">
    <source>
        <dbReference type="ARBA" id="ARBA00022989"/>
    </source>
</evidence>
<keyword evidence="5" id="KW-0808">Transferase</keyword>
<keyword evidence="4" id="KW-0597">Phosphoprotein</keyword>
<dbReference type="OrthoDB" id="9809329at2"/>
<evidence type="ECO:0000256" key="11">
    <source>
        <dbReference type="ARBA" id="ARBA00023012"/>
    </source>
</evidence>
<feature type="domain" description="HAMP" evidence="15">
    <location>
        <begin position="167"/>
        <end position="219"/>
    </location>
</feature>
<keyword evidence="6 13" id="KW-0812">Transmembrane</keyword>
<dbReference type="SMART" id="SM00387">
    <property type="entry name" value="HATPase_c"/>
    <property type="match status" value="1"/>
</dbReference>
<dbReference type="InterPro" id="IPR003661">
    <property type="entry name" value="HisK_dim/P_dom"/>
</dbReference>
<keyword evidence="10 13" id="KW-1133">Transmembrane helix</keyword>
<accession>A0A418YLL4</accession>
<dbReference type="GO" id="GO:0000155">
    <property type="term" value="F:phosphorelay sensor kinase activity"/>
    <property type="evidence" value="ECO:0007669"/>
    <property type="project" value="InterPro"/>
</dbReference>
<dbReference type="InterPro" id="IPR036097">
    <property type="entry name" value="HisK_dim/P_sf"/>
</dbReference>
<keyword evidence="7" id="KW-0547">Nucleotide-binding</keyword>
<dbReference type="AlphaFoldDB" id="A0A418YLL4"/>
<evidence type="ECO:0000256" key="3">
    <source>
        <dbReference type="ARBA" id="ARBA00012438"/>
    </source>
</evidence>
<dbReference type="RefSeq" id="WP_119750177.1">
    <property type="nucleotide sequence ID" value="NZ_QVRA01000037.1"/>
</dbReference>
<dbReference type="PROSITE" id="PS50109">
    <property type="entry name" value="HIS_KIN"/>
    <property type="match status" value="1"/>
</dbReference>
<keyword evidence="8" id="KW-0418">Kinase</keyword>
<keyword evidence="9" id="KW-0067">ATP-binding</keyword>
<dbReference type="GO" id="GO:0005524">
    <property type="term" value="F:ATP binding"/>
    <property type="evidence" value="ECO:0007669"/>
    <property type="project" value="UniProtKB-KW"/>
</dbReference>
<evidence type="ECO:0000256" key="5">
    <source>
        <dbReference type="ARBA" id="ARBA00022679"/>
    </source>
</evidence>
<dbReference type="EMBL" id="QVRA01000037">
    <property type="protein sequence ID" value="RJG51995.1"/>
    <property type="molecule type" value="Genomic_DNA"/>
</dbReference>
<dbReference type="PROSITE" id="PS50885">
    <property type="entry name" value="HAMP"/>
    <property type="match status" value="1"/>
</dbReference>
<sequence length="446" mass="47410">MTALRIRLFILVAGVTMLVWAGAAGWTSFSTRAEVQRVLDGRLVEAARMVAALDIPASGPVRRLAPAPYSRQLSCQIWSLNGALIGQSTGAPDAPLAGGAPGFSSRQIGDEQWRVYTHVDAARGIRVMVGDSLAVRQHLVNDLMLGLLLPAAAGLVALAVLLWFGVRSGLAPLGRVARAIELRSPHTLEPLAVEPVPEELRPLVQAMDDLLARLEGARRAERDFVANAAHELQTPLAGLKTQAEVARRATDPAMRDHALERIAISVGRTSRLVRQLLELARQEGREAEPADCFARVRDVVNGVVGDYAHLAANGSRSIITACGLRDVDLAIDAEALRLALGNLVENALHHGGKGPVRIECAANDGLELRVIDGGAGIAAEEVERVRRRFERGPRAMSGGTGLGLSIVEAAIAPAQGVLEFRPDNAGFAAVLRFPSNRVRISSDGAS</sequence>